<dbReference type="Proteomes" id="UP001140096">
    <property type="component" value="Unassembled WGS sequence"/>
</dbReference>
<proteinExistence type="predicted"/>
<dbReference type="EMBL" id="JANBUP010002881">
    <property type="protein sequence ID" value="KAJ2798641.1"/>
    <property type="molecule type" value="Genomic_DNA"/>
</dbReference>
<evidence type="ECO:0000313" key="1">
    <source>
        <dbReference type="EMBL" id="KAJ2798641.1"/>
    </source>
</evidence>
<accession>A0ACC1L0B4</accession>
<gene>
    <name evidence="1" type="ORF">H4S07_005642</name>
</gene>
<sequence>KLKEFKKKRKQKFQQVKAAVKKIPRGERTAAKKVKVKNQKRNEVPAEMDTAEAKAEKKRIHDLKIAAKRDRRVKRKEVKKNKKKKKMAGVEERKVKRVAERNARKAQTTETAGDNVDSGAAGQKRRQNGVLKAKDLDKARRRVAKMEKKLVKLAAMTEEEQDEVCERQVQRKMEKAAKRASKDGSENPYADMMDEGTSSKVKRKRLAQLKAGMREKAAAKKSKREEKLARLKEDIARADNAMQVDSKPQSESGGGGGGPGVRKAGWNNWEAADFESDERKAKFLRFMGVKNDGAAAAAGSTGGTAASPFASAITKEGNSKIQKDLEKQFQAGVQMRLQAQRGGRGGLGM</sequence>
<evidence type="ECO:0000313" key="2">
    <source>
        <dbReference type="Proteomes" id="UP001140096"/>
    </source>
</evidence>
<reference evidence="1" key="1">
    <citation type="submission" date="2022-07" db="EMBL/GenBank/DDBJ databases">
        <title>Phylogenomic reconstructions and comparative analyses of Kickxellomycotina fungi.</title>
        <authorList>
            <person name="Reynolds N.K."/>
            <person name="Stajich J.E."/>
            <person name="Barry K."/>
            <person name="Grigoriev I.V."/>
            <person name="Crous P."/>
            <person name="Smith M.E."/>
        </authorList>
    </citation>
    <scope>NUCLEOTIDE SEQUENCE</scope>
    <source>
        <strain evidence="1">CBS 102833</strain>
    </source>
</reference>
<name>A0ACC1L0B4_9FUNG</name>
<organism evidence="1 2">
    <name type="scientific">Coemansia furcata</name>
    <dbReference type="NCBI Taxonomy" id="417177"/>
    <lineage>
        <taxon>Eukaryota</taxon>
        <taxon>Fungi</taxon>
        <taxon>Fungi incertae sedis</taxon>
        <taxon>Zoopagomycota</taxon>
        <taxon>Kickxellomycotina</taxon>
        <taxon>Kickxellomycetes</taxon>
        <taxon>Kickxellales</taxon>
        <taxon>Kickxellaceae</taxon>
        <taxon>Coemansia</taxon>
    </lineage>
</organism>
<protein>
    <submittedName>
        <fullName evidence="1">Uncharacterized protein</fullName>
    </submittedName>
</protein>
<comment type="caution">
    <text evidence="1">The sequence shown here is derived from an EMBL/GenBank/DDBJ whole genome shotgun (WGS) entry which is preliminary data.</text>
</comment>
<keyword evidence="2" id="KW-1185">Reference proteome</keyword>
<feature type="non-terminal residue" evidence="1">
    <location>
        <position position="1"/>
    </location>
</feature>